<sequence>MIRFHFSALTKHPLSSIQETIQRWKKIAHKGEKPHTKVPSDFTARYSKGILLAGLGLWLAFFLTMIIHPSSHAAVKECLWIYTWTAAPAGAVMGIAARRRNHPHALALLLGNLWMIPSMLLFWFLAVFAYPMIYV</sequence>
<keyword evidence="1" id="KW-1133">Transmembrane helix</keyword>
<keyword evidence="1" id="KW-0812">Transmembrane</keyword>
<evidence type="ECO:0000313" key="2">
    <source>
        <dbReference type="EMBL" id="GGE05690.1"/>
    </source>
</evidence>
<keyword evidence="1" id="KW-0472">Membrane</keyword>
<comment type="caution">
    <text evidence="2">The sequence shown here is derived from an EMBL/GenBank/DDBJ whole genome shotgun (WGS) entry which is preliminary data.</text>
</comment>
<proteinExistence type="predicted"/>
<evidence type="ECO:0000256" key="1">
    <source>
        <dbReference type="SAM" id="Phobius"/>
    </source>
</evidence>
<protein>
    <submittedName>
        <fullName evidence="2">Uncharacterized protein</fullName>
    </submittedName>
</protein>
<keyword evidence="3" id="KW-1185">Reference proteome</keyword>
<feature type="transmembrane region" description="Helical" evidence="1">
    <location>
        <begin position="79"/>
        <end position="97"/>
    </location>
</feature>
<dbReference type="Proteomes" id="UP000625210">
    <property type="component" value="Unassembled WGS sequence"/>
</dbReference>
<feature type="transmembrane region" description="Helical" evidence="1">
    <location>
        <begin position="49"/>
        <end position="67"/>
    </location>
</feature>
<dbReference type="AlphaFoldDB" id="A0A8J2Y8L1"/>
<organism evidence="2 3">
    <name type="scientific">Marinithermofilum abyssi</name>
    <dbReference type="NCBI Taxonomy" id="1571185"/>
    <lineage>
        <taxon>Bacteria</taxon>
        <taxon>Bacillati</taxon>
        <taxon>Bacillota</taxon>
        <taxon>Bacilli</taxon>
        <taxon>Bacillales</taxon>
        <taxon>Thermoactinomycetaceae</taxon>
        <taxon>Marinithermofilum</taxon>
    </lineage>
</organism>
<dbReference type="EMBL" id="BMHQ01000001">
    <property type="protein sequence ID" value="GGE05690.1"/>
    <property type="molecule type" value="Genomic_DNA"/>
</dbReference>
<reference evidence="2" key="1">
    <citation type="journal article" date="2014" name="Int. J. Syst. Evol. Microbiol.">
        <title>Complete genome sequence of Corynebacterium casei LMG S-19264T (=DSM 44701T), isolated from a smear-ripened cheese.</title>
        <authorList>
            <consortium name="US DOE Joint Genome Institute (JGI-PGF)"/>
            <person name="Walter F."/>
            <person name="Albersmeier A."/>
            <person name="Kalinowski J."/>
            <person name="Ruckert C."/>
        </authorList>
    </citation>
    <scope>NUCLEOTIDE SEQUENCE</scope>
    <source>
        <strain evidence="2">CGMCC 1.15179</strain>
    </source>
</reference>
<feature type="transmembrane region" description="Helical" evidence="1">
    <location>
        <begin position="109"/>
        <end position="133"/>
    </location>
</feature>
<name>A0A8J2Y8L1_9BACL</name>
<dbReference type="RefSeq" id="WP_188646193.1">
    <property type="nucleotide sequence ID" value="NZ_BMHQ01000001.1"/>
</dbReference>
<evidence type="ECO:0000313" key="3">
    <source>
        <dbReference type="Proteomes" id="UP000625210"/>
    </source>
</evidence>
<gene>
    <name evidence="2" type="ORF">GCM10011571_03510</name>
</gene>
<accession>A0A8J2Y8L1</accession>
<reference evidence="2" key="2">
    <citation type="submission" date="2020-09" db="EMBL/GenBank/DDBJ databases">
        <authorList>
            <person name="Sun Q."/>
            <person name="Zhou Y."/>
        </authorList>
    </citation>
    <scope>NUCLEOTIDE SEQUENCE</scope>
    <source>
        <strain evidence="2">CGMCC 1.15179</strain>
    </source>
</reference>